<organism evidence="2 3">
    <name type="scientific">Amycolatopsis taiwanensis</name>
    <dbReference type="NCBI Taxonomy" id="342230"/>
    <lineage>
        <taxon>Bacteria</taxon>
        <taxon>Bacillati</taxon>
        <taxon>Actinomycetota</taxon>
        <taxon>Actinomycetes</taxon>
        <taxon>Pseudonocardiales</taxon>
        <taxon>Pseudonocardiaceae</taxon>
        <taxon>Amycolatopsis</taxon>
    </lineage>
</organism>
<accession>A0A9W6QX00</accession>
<dbReference type="PRINTS" id="PR00420">
    <property type="entry name" value="RNGMNOXGNASE"/>
</dbReference>
<evidence type="ECO:0000313" key="2">
    <source>
        <dbReference type="EMBL" id="GLY64246.1"/>
    </source>
</evidence>
<dbReference type="EMBL" id="BSTI01000002">
    <property type="protein sequence ID" value="GLY64246.1"/>
    <property type="molecule type" value="Genomic_DNA"/>
</dbReference>
<keyword evidence="3" id="KW-1185">Reference proteome</keyword>
<comment type="caution">
    <text evidence="2">The sequence shown here is derived from an EMBL/GenBank/DDBJ whole genome shotgun (WGS) entry which is preliminary data.</text>
</comment>
<dbReference type="Pfam" id="PF01494">
    <property type="entry name" value="FAD_binding_3"/>
    <property type="match status" value="1"/>
</dbReference>
<dbReference type="InterPro" id="IPR036188">
    <property type="entry name" value="FAD/NAD-bd_sf"/>
</dbReference>
<protein>
    <submittedName>
        <fullName evidence="2">Oxidoreductase</fullName>
    </submittedName>
</protein>
<dbReference type="PANTHER" id="PTHR46865:SF2">
    <property type="entry name" value="MONOOXYGENASE"/>
    <property type="match status" value="1"/>
</dbReference>
<proteinExistence type="predicted"/>
<dbReference type="GO" id="GO:0071949">
    <property type="term" value="F:FAD binding"/>
    <property type="evidence" value="ECO:0007669"/>
    <property type="project" value="InterPro"/>
</dbReference>
<dbReference type="RefSeq" id="WP_285485945.1">
    <property type="nucleotide sequence ID" value="NZ_BSTI01000002.1"/>
</dbReference>
<reference evidence="2" key="1">
    <citation type="submission" date="2023-03" db="EMBL/GenBank/DDBJ databases">
        <title>Amycolatopsis taiwanensis NBRC 103393.</title>
        <authorList>
            <person name="Ichikawa N."/>
            <person name="Sato H."/>
            <person name="Tonouchi N."/>
        </authorList>
    </citation>
    <scope>NUCLEOTIDE SEQUENCE</scope>
    <source>
        <strain evidence="2">NBRC 103393</strain>
    </source>
</reference>
<evidence type="ECO:0000259" key="1">
    <source>
        <dbReference type="Pfam" id="PF01494"/>
    </source>
</evidence>
<name>A0A9W6QX00_9PSEU</name>
<gene>
    <name evidence="2" type="ORF">Atai01_08650</name>
</gene>
<dbReference type="Proteomes" id="UP001165136">
    <property type="component" value="Unassembled WGS sequence"/>
</dbReference>
<sequence>MTTRSVLISGAGVAGSTLAFWLARNGFQPTVVERSAGQRSSGSPVDVRGPALLVAEAMGVLPSLRAVATRTRRMRLLNAAGRRVATVAMGAARGDEIEIPRADLADVLYRAARDDTEFLFDDTITELRQDEDGVDVTFDRAAPRRFDLVIGADGLHSAVRRLVFGPEYDFVRPTGIYVATTPLGEPVDHPHDVLIQNTPGRLVCIHPSRDKAMVAFIFRSEVKGFDHRDLDQHKRIVTEAHADLGWRVPQLLAQVQAADDLFFDAVSQVDLPTWSRGRITLLGDASSSLSLLGDGSSLAIAGAHILATALTGQPDHAAAFRQYETTHRALVTPKQRGFNRAAALLVPKTRFGLATRNLVARLWPGGI</sequence>
<feature type="domain" description="FAD-binding" evidence="1">
    <location>
        <begin position="5"/>
        <end position="311"/>
    </location>
</feature>
<dbReference type="PANTHER" id="PTHR46865">
    <property type="entry name" value="OXIDOREDUCTASE-RELATED"/>
    <property type="match status" value="1"/>
</dbReference>
<dbReference type="SUPFAM" id="SSF51905">
    <property type="entry name" value="FAD/NAD(P)-binding domain"/>
    <property type="match status" value="1"/>
</dbReference>
<dbReference type="InterPro" id="IPR051704">
    <property type="entry name" value="FAD_aromatic-hydroxylase"/>
</dbReference>
<dbReference type="Gene3D" id="3.50.50.60">
    <property type="entry name" value="FAD/NAD(P)-binding domain"/>
    <property type="match status" value="1"/>
</dbReference>
<evidence type="ECO:0000313" key="3">
    <source>
        <dbReference type="Proteomes" id="UP001165136"/>
    </source>
</evidence>
<dbReference type="AlphaFoldDB" id="A0A9W6QX00"/>
<dbReference type="InterPro" id="IPR002938">
    <property type="entry name" value="FAD-bd"/>
</dbReference>
<dbReference type="Gene3D" id="3.30.9.10">
    <property type="entry name" value="D-Amino Acid Oxidase, subunit A, domain 2"/>
    <property type="match status" value="1"/>
</dbReference>